<keyword evidence="3" id="KW-1185">Reference proteome</keyword>
<accession>A0AAX4PJU9</accession>
<sequence>MASVEDLRPLLTLGPAETSRVRRRNHHHHHHDRDEKTSQPSLVQDLASLLERRRMDWDWKFQGTAASSSSSSSSSSSPKCLDFAPQDLETLLSLSRSFRQEIEVCGEDFEGYARDCASVAFDAVFDWLGATLARALKGEGGAAHNLAPEWMCSKAVQLMQNFEFCRAQSHGGYLGLLREAVRALRTSEGSAKLALGDCLDNLDRTAREETNASLFPKTYFFLRMLPVMAPNLGEDLAQTRLLDLLMLFSDRNATHSDEVCKLAHECVCQVLVHAPSTTRPKAECGTRKEWDDCCFGISYVEAALRGYPLSTPYNPLAMAVVTLVRAQGEESRVPERICRMLAAAAVRVAEAGDDVRASAVRKLMFGVCGVAPLGQVARLLALYEAEIGDSRGKHGAGPHDLLTEFAAVLDAIGDYNRKPDLSSWLQRMGTRVGGQARL</sequence>
<proteinExistence type="predicted"/>
<evidence type="ECO:0000313" key="2">
    <source>
        <dbReference type="EMBL" id="WZN66303.1"/>
    </source>
</evidence>
<dbReference type="EMBL" id="CP151515">
    <property type="protein sequence ID" value="WZN66303.1"/>
    <property type="molecule type" value="Genomic_DNA"/>
</dbReference>
<feature type="compositionally biased region" description="Basic residues" evidence="1">
    <location>
        <begin position="21"/>
        <end position="31"/>
    </location>
</feature>
<evidence type="ECO:0000256" key="1">
    <source>
        <dbReference type="SAM" id="MobiDB-lite"/>
    </source>
</evidence>
<dbReference type="Proteomes" id="UP001472866">
    <property type="component" value="Chromosome 15"/>
</dbReference>
<gene>
    <name evidence="2" type="ORF">HKI87_15g78680</name>
</gene>
<evidence type="ECO:0000313" key="3">
    <source>
        <dbReference type="Proteomes" id="UP001472866"/>
    </source>
</evidence>
<dbReference type="AlphaFoldDB" id="A0AAX4PJU9"/>
<organism evidence="2 3">
    <name type="scientific">Chloropicon roscoffensis</name>
    <dbReference type="NCBI Taxonomy" id="1461544"/>
    <lineage>
        <taxon>Eukaryota</taxon>
        <taxon>Viridiplantae</taxon>
        <taxon>Chlorophyta</taxon>
        <taxon>Chloropicophyceae</taxon>
        <taxon>Chloropicales</taxon>
        <taxon>Chloropicaceae</taxon>
        <taxon>Chloropicon</taxon>
    </lineage>
</organism>
<reference evidence="2 3" key="1">
    <citation type="submission" date="2024-03" db="EMBL/GenBank/DDBJ databases">
        <title>Complete genome sequence of the green alga Chloropicon roscoffensis RCC1871.</title>
        <authorList>
            <person name="Lemieux C."/>
            <person name="Pombert J.-F."/>
            <person name="Otis C."/>
            <person name="Turmel M."/>
        </authorList>
    </citation>
    <scope>NUCLEOTIDE SEQUENCE [LARGE SCALE GENOMIC DNA]</scope>
    <source>
        <strain evidence="2 3">RCC1871</strain>
    </source>
</reference>
<feature type="region of interest" description="Disordered" evidence="1">
    <location>
        <begin position="1"/>
        <end position="42"/>
    </location>
</feature>
<name>A0AAX4PJU9_9CHLO</name>
<protein>
    <submittedName>
        <fullName evidence="2">Uncharacterized protein</fullName>
    </submittedName>
</protein>